<accession>A0ACC1RN80</accession>
<sequence length="148" mass="16622">MGQQELFGGAKANDWLLSVQGRNKKRKWKLEKEDIFVKRPCGEVNGECCQGEARGQRRAEVNGNELKTSQSTRKQKTQRMLTDLILEECNSKRISTLIVESEESSSVDGYPRYSQVQDKNSSNPSGGAAFSCFEDDSSLQPMYTTICI</sequence>
<protein>
    <submittedName>
        <fullName evidence="1">Uncharacterized protein</fullName>
    </submittedName>
</protein>
<evidence type="ECO:0000313" key="2">
    <source>
        <dbReference type="Proteomes" id="UP001148629"/>
    </source>
</evidence>
<reference evidence="1" key="1">
    <citation type="submission" date="2022-08" db="EMBL/GenBank/DDBJ databases">
        <title>Genome Sequence of Fusarium decemcellulare.</title>
        <authorList>
            <person name="Buettner E."/>
        </authorList>
    </citation>
    <scope>NUCLEOTIDE SEQUENCE</scope>
    <source>
        <strain evidence="1">Babe19</strain>
    </source>
</reference>
<dbReference type="EMBL" id="JANRMS010002295">
    <property type="protein sequence ID" value="KAJ3523214.1"/>
    <property type="molecule type" value="Genomic_DNA"/>
</dbReference>
<name>A0ACC1RN80_9HYPO</name>
<gene>
    <name evidence="1" type="ORF">NM208_g12540</name>
</gene>
<proteinExistence type="predicted"/>
<keyword evidence="2" id="KW-1185">Reference proteome</keyword>
<organism evidence="1 2">
    <name type="scientific">Fusarium decemcellulare</name>
    <dbReference type="NCBI Taxonomy" id="57161"/>
    <lineage>
        <taxon>Eukaryota</taxon>
        <taxon>Fungi</taxon>
        <taxon>Dikarya</taxon>
        <taxon>Ascomycota</taxon>
        <taxon>Pezizomycotina</taxon>
        <taxon>Sordariomycetes</taxon>
        <taxon>Hypocreomycetidae</taxon>
        <taxon>Hypocreales</taxon>
        <taxon>Nectriaceae</taxon>
        <taxon>Fusarium</taxon>
        <taxon>Fusarium decemcellulare species complex</taxon>
    </lineage>
</organism>
<evidence type="ECO:0000313" key="1">
    <source>
        <dbReference type="EMBL" id="KAJ3523214.1"/>
    </source>
</evidence>
<dbReference type="Proteomes" id="UP001148629">
    <property type="component" value="Unassembled WGS sequence"/>
</dbReference>
<comment type="caution">
    <text evidence="1">The sequence shown here is derived from an EMBL/GenBank/DDBJ whole genome shotgun (WGS) entry which is preliminary data.</text>
</comment>